<reference evidence="1" key="2">
    <citation type="journal article" date="2015" name="Fish Shellfish Immunol.">
        <title>Early steps in the European eel (Anguilla anguilla)-Vibrio vulnificus interaction in the gills: Role of the RtxA13 toxin.</title>
        <authorList>
            <person name="Callol A."/>
            <person name="Pajuelo D."/>
            <person name="Ebbesson L."/>
            <person name="Teles M."/>
            <person name="MacKenzie S."/>
            <person name="Amaro C."/>
        </authorList>
    </citation>
    <scope>NUCLEOTIDE SEQUENCE</scope>
</reference>
<dbReference type="EMBL" id="GBXM01095774">
    <property type="protein sequence ID" value="JAH12803.1"/>
    <property type="molecule type" value="Transcribed_RNA"/>
</dbReference>
<reference evidence="1" key="1">
    <citation type="submission" date="2014-11" db="EMBL/GenBank/DDBJ databases">
        <authorList>
            <person name="Amaro Gonzalez C."/>
        </authorList>
    </citation>
    <scope>NUCLEOTIDE SEQUENCE</scope>
</reference>
<accession>A0A0E9Q9N6</accession>
<dbReference type="AlphaFoldDB" id="A0A0E9Q9N6"/>
<protein>
    <submittedName>
        <fullName evidence="1">Uncharacterized protein</fullName>
    </submittedName>
</protein>
<organism evidence="1">
    <name type="scientific">Anguilla anguilla</name>
    <name type="common">European freshwater eel</name>
    <name type="synonym">Muraena anguilla</name>
    <dbReference type="NCBI Taxonomy" id="7936"/>
    <lineage>
        <taxon>Eukaryota</taxon>
        <taxon>Metazoa</taxon>
        <taxon>Chordata</taxon>
        <taxon>Craniata</taxon>
        <taxon>Vertebrata</taxon>
        <taxon>Euteleostomi</taxon>
        <taxon>Actinopterygii</taxon>
        <taxon>Neopterygii</taxon>
        <taxon>Teleostei</taxon>
        <taxon>Anguilliformes</taxon>
        <taxon>Anguillidae</taxon>
        <taxon>Anguilla</taxon>
    </lineage>
</organism>
<sequence length="28" mass="3424">MLYLCTAKIVCLNKCFRLVIYFFSSRKY</sequence>
<name>A0A0E9Q9N6_ANGAN</name>
<evidence type="ECO:0000313" key="1">
    <source>
        <dbReference type="EMBL" id="JAH12803.1"/>
    </source>
</evidence>
<proteinExistence type="predicted"/>